<dbReference type="Gene3D" id="1.20.144.10">
    <property type="entry name" value="Phosphatidic acid phosphatase type 2/haloperoxidase"/>
    <property type="match status" value="1"/>
</dbReference>
<feature type="transmembrane region" description="Helical" evidence="9">
    <location>
        <begin position="274"/>
        <end position="295"/>
    </location>
</feature>
<comment type="similarity">
    <text evidence="7">Belongs to the type 2 lipid phosphate phosphatase family.</text>
</comment>
<comment type="caution">
    <text evidence="11">The sequence shown here is derived from an EMBL/GenBank/DDBJ whole genome shotgun (WGS) entry which is preliminary data.</text>
</comment>
<feature type="region of interest" description="Disordered" evidence="8">
    <location>
        <begin position="1"/>
        <end position="35"/>
    </location>
</feature>
<evidence type="ECO:0000256" key="2">
    <source>
        <dbReference type="ARBA" id="ARBA00022692"/>
    </source>
</evidence>
<dbReference type="CDD" id="cd03388">
    <property type="entry name" value="PAP2_SPPase1"/>
    <property type="match status" value="1"/>
</dbReference>
<evidence type="ECO:0000256" key="1">
    <source>
        <dbReference type="ARBA" id="ARBA00004477"/>
    </source>
</evidence>
<feature type="transmembrane region" description="Helical" evidence="9">
    <location>
        <begin position="376"/>
        <end position="401"/>
    </location>
</feature>
<evidence type="ECO:0000259" key="10">
    <source>
        <dbReference type="Pfam" id="PF01569"/>
    </source>
</evidence>
<evidence type="ECO:0000256" key="8">
    <source>
        <dbReference type="SAM" id="MobiDB-lite"/>
    </source>
</evidence>
<keyword evidence="3" id="KW-0378">Hydrolase</keyword>
<dbReference type="GO" id="GO:0005789">
    <property type="term" value="C:endoplasmic reticulum membrane"/>
    <property type="evidence" value="ECO:0007669"/>
    <property type="project" value="UniProtKB-SubCell"/>
</dbReference>
<dbReference type="InParanoid" id="A0A401H492"/>
<name>A0A401H492_9APHY</name>
<evidence type="ECO:0000256" key="5">
    <source>
        <dbReference type="ARBA" id="ARBA00022989"/>
    </source>
</evidence>
<proteinExistence type="inferred from homology"/>
<feature type="domain" description="Phosphatidic acid phosphatase type 2/haloperoxidase" evidence="10">
    <location>
        <begin position="141"/>
        <end position="288"/>
    </location>
</feature>
<dbReference type="OrthoDB" id="301434at2759"/>
<dbReference type="FunCoup" id="A0A401H492">
    <property type="interactions" value="305"/>
</dbReference>
<evidence type="ECO:0000256" key="3">
    <source>
        <dbReference type="ARBA" id="ARBA00022801"/>
    </source>
</evidence>
<accession>A0A401H492</accession>
<sequence length="558" mass="62545">MAVTNTAETAEDITLNEKSPLTEHTSNDSHHHGANTLWNEKARPENEPAGETEPLLVQGAAGRLPEDVYERTLSTWRNAIRKSLNNTVQWETRVLSKMQEYVRHPILDVYFVYTSSLGTHTFFMIMIPALFFFGHMDFGRRLIMVLALGVYTTSFIKDLMCSPRPYAPPVTRLMLGNHHLEYGFPSTHCTNSVSIALMFFSVLRELYVTPVLPSSPAFVNGAELTQNATEVIADILTQAEETVVSSMTYYVLSFVLLVYVFSIVYGRLYTGMHSFTDCTVGVIMGVFVYGIDVVFGAHLDALITNNGWPVPCVTIPLCLLLVHWHPQPVDDCPCFEDAIAFISVVMGEILVRWWMRHNGFDGDFFKIVMRGSSWATWLDVTTWFAIAALKLVTGILTIFAWRIFAKALFHMILPPIFRLLSHLFTLPHRRFYTPATDYTTMPPEKGLRPIPSVIDLPHMMELQHDEGGASGRRYGNAYGHSKSAVKLRNARVKISEKGIDSKDKTGLELEESGGKVDAVVKHYDADVLTKVFVYCGIALMSCGGIPIVFELLGWGVKG</sequence>
<feature type="transmembrane region" description="Helical" evidence="9">
    <location>
        <begin position="338"/>
        <end position="355"/>
    </location>
</feature>
<dbReference type="Pfam" id="PF01569">
    <property type="entry name" value="PAP2"/>
    <property type="match status" value="1"/>
</dbReference>
<dbReference type="EMBL" id="BFAD01000015">
    <property type="protein sequence ID" value="GBE89170.1"/>
    <property type="molecule type" value="Genomic_DNA"/>
</dbReference>
<dbReference type="RefSeq" id="XP_027620083.1">
    <property type="nucleotide sequence ID" value="XM_027764282.1"/>
</dbReference>
<feature type="transmembrane region" description="Helical" evidence="9">
    <location>
        <begin position="249"/>
        <end position="268"/>
    </location>
</feature>
<dbReference type="InterPro" id="IPR036938">
    <property type="entry name" value="PAP2/HPO_sf"/>
</dbReference>
<keyword evidence="2 9" id="KW-0812">Transmembrane</keyword>
<keyword evidence="4" id="KW-0256">Endoplasmic reticulum</keyword>
<keyword evidence="6 9" id="KW-0472">Membrane</keyword>
<dbReference type="PANTHER" id="PTHR14969:SF28">
    <property type="entry name" value="DIHYDROSPHINGOSINE 1-PHOSPHATE PHOSPHATASE LCB3-RELATED"/>
    <property type="match status" value="1"/>
</dbReference>
<reference evidence="11 12" key="1">
    <citation type="journal article" date="2018" name="Sci. Rep.">
        <title>Genome sequence of the cauliflower mushroom Sparassis crispa (Hanabiratake) and its association with beneficial usage.</title>
        <authorList>
            <person name="Kiyama R."/>
            <person name="Furutani Y."/>
            <person name="Kawaguchi K."/>
            <person name="Nakanishi T."/>
        </authorList>
    </citation>
    <scope>NUCLEOTIDE SEQUENCE [LARGE SCALE GENOMIC DNA]</scope>
</reference>
<evidence type="ECO:0000256" key="6">
    <source>
        <dbReference type="ARBA" id="ARBA00023136"/>
    </source>
</evidence>
<dbReference type="AlphaFoldDB" id="A0A401H492"/>
<protein>
    <submittedName>
        <fullName evidence="11">Dihydrosphingosine 1-phosphate phosphatase</fullName>
    </submittedName>
</protein>
<evidence type="ECO:0000256" key="9">
    <source>
        <dbReference type="SAM" id="Phobius"/>
    </source>
</evidence>
<dbReference type="STRING" id="139825.A0A401H492"/>
<feature type="transmembrane region" description="Helical" evidence="9">
    <location>
        <begin position="107"/>
        <end position="132"/>
    </location>
</feature>
<evidence type="ECO:0000313" key="12">
    <source>
        <dbReference type="Proteomes" id="UP000287166"/>
    </source>
</evidence>
<dbReference type="Proteomes" id="UP000287166">
    <property type="component" value="Unassembled WGS sequence"/>
</dbReference>
<dbReference type="PANTHER" id="PTHR14969">
    <property type="entry name" value="SPHINGOSINE-1-PHOSPHATE PHOSPHOHYDROLASE"/>
    <property type="match status" value="1"/>
</dbReference>
<dbReference type="SUPFAM" id="SSF48317">
    <property type="entry name" value="Acid phosphatase/Vanadium-dependent haloperoxidase"/>
    <property type="match status" value="1"/>
</dbReference>
<organism evidence="11 12">
    <name type="scientific">Sparassis crispa</name>
    <dbReference type="NCBI Taxonomy" id="139825"/>
    <lineage>
        <taxon>Eukaryota</taxon>
        <taxon>Fungi</taxon>
        <taxon>Dikarya</taxon>
        <taxon>Basidiomycota</taxon>
        <taxon>Agaricomycotina</taxon>
        <taxon>Agaricomycetes</taxon>
        <taxon>Polyporales</taxon>
        <taxon>Sparassidaceae</taxon>
        <taxon>Sparassis</taxon>
    </lineage>
</organism>
<evidence type="ECO:0000256" key="7">
    <source>
        <dbReference type="ARBA" id="ARBA00038324"/>
    </source>
</evidence>
<comment type="subcellular location">
    <subcellularLocation>
        <location evidence="1">Endoplasmic reticulum membrane</location>
        <topology evidence="1">Multi-pass membrane protein</topology>
    </subcellularLocation>
</comment>
<evidence type="ECO:0000256" key="4">
    <source>
        <dbReference type="ARBA" id="ARBA00022824"/>
    </source>
</evidence>
<dbReference type="GO" id="GO:0042392">
    <property type="term" value="F:sphingosine-1-phosphate phosphatase activity"/>
    <property type="evidence" value="ECO:0007669"/>
    <property type="project" value="TreeGrafter"/>
</dbReference>
<keyword evidence="5 9" id="KW-1133">Transmembrane helix</keyword>
<dbReference type="InterPro" id="IPR000326">
    <property type="entry name" value="PAP2/HPO"/>
</dbReference>
<gene>
    <name evidence="11" type="ORF">SCP_1501780</name>
</gene>
<evidence type="ECO:0000313" key="11">
    <source>
        <dbReference type="EMBL" id="GBE89170.1"/>
    </source>
</evidence>
<feature type="transmembrane region" description="Helical" evidence="9">
    <location>
        <begin position="307"/>
        <end position="326"/>
    </location>
</feature>
<feature type="transmembrane region" description="Helical" evidence="9">
    <location>
        <begin position="531"/>
        <end position="556"/>
    </location>
</feature>
<keyword evidence="12" id="KW-1185">Reference proteome</keyword>
<dbReference type="GeneID" id="38786087"/>